<dbReference type="InterPro" id="IPR024079">
    <property type="entry name" value="MetalloPept_cat_dom_sf"/>
</dbReference>
<gene>
    <name evidence="3" type="ORF">NW209_02735</name>
</gene>
<comment type="caution">
    <text evidence="3">The sequence shown here is derived from an EMBL/GenBank/DDBJ whole genome shotgun (WGS) entry which is preliminary data.</text>
</comment>
<keyword evidence="4" id="KW-1185">Reference proteome</keyword>
<evidence type="ECO:0000256" key="1">
    <source>
        <dbReference type="SAM" id="MobiDB-lite"/>
    </source>
</evidence>
<dbReference type="Proteomes" id="UP001204579">
    <property type="component" value="Unassembled WGS sequence"/>
</dbReference>
<feature type="domain" description="BACON" evidence="2">
    <location>
        <begin position="146"/>
        <end position="202"/>
    </location>
</feature>
<dbReference type="InterPro" id="IPR024361">
    <property type="entry name" value="BACON"/>
</dbReference>
<sequence length="536" mass="60496">MKKFCIWLLAFLLWACSEENDKEPELFSLSVPSLSFSSGGGSKVVGVDTNTDWVILTESLPAWLSVKDVADDYVVLVAEMNDTEEKRSSNVMFSTPSETYSLNIRQNAREQLAFQGKTEWTVSSEEEDYEIPVSRNVSFDMKILDNGEEWLSMSSNSGNHPPLGGIQAEIGNSDTDSLTVHVKENTHQESRKARLVIYNDQYALADTLFVTQEQAAKKYADGTYMRLQQAVKGKVNVVVMGDGFTSADLREGGNYEKAVHEAVEHFFSIEPFTSYRDYFNVYTVVAESPEAGVGEKGRFGSSVDNKFGTMFGEGTEITCKDERVFEYAYRVEELDKEEPMLVILVLNSTKYAGTTYMYSDGNAIALCPMSAEASPNDFEGLVHHEAGGHGFGFLCDEYVYYQTQIPKSRVQEIKEWQLLGYQTNLDFTGNEEEIRWKDFIGLDKYEAVGAYEGGFEYQFGVWRSEANSCMNDNVPYFNVQSRWAIVNRIMELSGLPYTVEDFIRDDPGSVRLQQESRGHFSSTPFRPLGTPVLIRR</sequence>
<name>A0AAW5N4J4_9BACT</name>
<evidence type="ECO:0000313" key="4">
    <source>
        <dbReference type="Proteomes" id="UP001204579"/>
    </source>
</evidence>
<dbReference type="Pfam" id="PF13004">
    <property type="entry name" value="BACON"/>
    <property type="match status" value="1"/>
</dbReference>
<dbReference type="GO" id="GO:0008237">
    <property type="term" value="F:metallopeptidase activity"/>
    <property type="evidence" value="ECO:0007669"/>
    <property type="project" value="InterPro"/>
</dbReference>
<dbReference type="AlphaFoldDB" id="A0AAW5N4J4"/>
<dbReference type="Gene3D" id="2.60.40.10">
    <property type="entry name" value="Immunoglobulins"/>
    <property type="match status" value="2"/>
</dbReference>
<reference evidence="3 4" key="1">
    <citation type="submission" date="2022-08" db="EMBL/GenBank/DDBJ databases">
        <authorList>
            <person name="Zeman M."/>
            <person name="Kubasova T."/>
        </authorList>
    </citation>
    <scope>NUCLEOTIDE SEQUENCE [LARGE SCALE GENOMIC DNA]</scope>
    <source>
        <strain evidence="3 4">ET62</strain>
    </source>
</reference>
<dbReference type="Pfam" id="PF09471">
    <property type="entry name" value="Peptidase_M64"/>
    <property type="match status" value="1"/>
</dbReference>
<evidence type="ECO:0000313" key="3">
    <source>
        <dbReference type="EMBL" id="MCR8872947.1"/>
    </source>
</evidence>
<dbReference type="InterPro" id="IPR013783">
    <property type="entry name" value="Ig-like_fold"/>
</dbReference>
<feature type="region of interest" description="Disordered" evidence="1">
    <location>
        <begin position="516"/>
        <end position="536"/>
    </location>
</feature>
<accession>A0AAW5N4J4</accession>
<dbReference type="Gene3D" id="3.40.390.10">
    <property type="entry name" value="Collagenase (Catalytic Domain)"/>
    <property type="match status" value="1"/>
</dbReference>
<evidence type="ECO:0000259" key="2">
    <source>
        <dbReference type="Pfam" id="PF13004"/>
    </source>
</evidence>
<protein>
    <submittedName>
        <fullName evidence="3">M64 family metallo-endopeptidase</fullName>
    </submittedName>
</protein>
<proteinExistence type="predicted"/>
<dbReference type="EMBL" id="JANRHJ010000002">
    <property type="protein sequence ID" value="MCR8872947.1"/>
    <property type="molecule type" value="Genomic_DNA"/>
</dbReference>
<dbReference type="RefSeq" id="WP_258335347.1">
    <property type="nucleotide sequence ID" value="NZ_JANRHJ010000002.1"/>
</dbReference>
<organism evidence="3 4">
    <name type="scientific">Phocaeicola barnesiae</name>
    <dbReference type="NCBI Taxonomy" id="376804"/>
    <lineage>
        <taxon>Bacteria</taxon>
        <taxon>Pseudomonadati</taxon>
        <taxon>Bacteroidota</taxon>
        <taxon>Bacteroidia</taxon>
        <taxon>Bacteroidales</taxon>
        <taxon>Bacteroidaceae</taxon>
        <taxon>Phocaeicola</taxon>
    </lineage>
</organism>
<dbReference type="InterPro" id="IPR019026">
    <property type="entry name" value="Peptidase_M64_IgA"/>
</dbReference>